<evidence type="ECO:0000313" key="3">
    <source>
        <dbReference type="Proteomes" id="UP001187734"/>
    </source>
</evidence>
<feature type="compositionally biased region" description="Low complexity" evidence="1">
    <location>
        <begin position="75"/>
        <end position="89"/>
    </location>
</feature>
<dbReference type="EMBL" id="ONZP01000999">
    <property type="protein sequence ID" value="SPJ92457.1"/>
    <property type="molecule type" value="Genomic_DNA"/>
</dbReference>
<dbReference type="AlphaFoldDB" id="A0AAE8SQI5"/>
<comment type="caution">
    <text evidence="2">The sequence shown here is derived from an EMBL/GenBank/DDBJ whole genome shotgun (WGS) entry which is preliminary data.</text>
</comment>
<reference evidence="2" key="1">
    <citation type="submission" date="2018-03" db="EMBL/GenBank/DDBJ databases">
        <authorList>
            <person name="Guldener U."/>
        </authorList>
    </citation>
    <scope>NUCLEOTIDE SEQUENCE</scope>
</reference>
<evidence type="ECO:0000313" key="2">
    <source>
        <dbReference type="EMBL" id="SPJ92457.1"/>
    </source>
</evidence>
<evidence type="ECO:0000256" key="1">
    <source>
        <dbReference type="SAM" id="MobiDB-lite"/>
    </source>
</evidence>
<feature type="region of interest" description="Disordered" evidence="1">
    <location>
        <begin position="71"/>
        <end position="95"/>
    </location>
</feature>
<organism evidence="2 3">
    <name type="scientific">Fusarium torulosum</name>
    <dbReference type="NCBI Taxonomy" id="33205"/>
    <lineage>
        <taxon>Eukaryota</taxon>
        <taxon>Fungi</taxon>
        <taxon>Dikarya</taxon>
        <taxon>Ascomycota</taxon>
        <taxon>Pezizomycotina</taxon>
        <taxon>Sordariomycetes</taxon>
        <taxon>Hypocreomycetidae</taxon>
        <taxon>Hypocreales</taxon>
        <taxon>Nectriaceae</taxon>
        <taxon>Fusarium</taxon>
    </lineage>
</organism>
<keyword evidence="3" id="KW-1185">Reference proteome</keyword>
<gene>
    <name evidence="2" type="ORF">FTOL_13744</name>
</gene>
<protein>
    <submittedName>
        <fullName evidence="2">Uncharacterized protein</fullName>
    </submittedName>
</protein>
<proteinExistence type="predicted"/>
<dbReference type="Proteomes" id="UP001187734">
    <property type="component" value="Unassembled WGS sequence"/>
</dbReference>
<accession>A0AAE8SQI5</accession>
<name>A0AAE8SQI5_9HYPO</name>
<sequence length="180" mass="20402">MFGRRRRPILGTAVVVGASRAAARHEVQKQELMEAQREEDIQRQIELRRREDEEQELRTQRAVDEAMKRAALETQAAQQSAPAVSPLPQYRETHPTVQVQTQDMGLYDSVQNAGPIIQPVPAYPLGPQSYERGLQSSPDFDPASKSKIQYCTQCGFGCQAKDRFCRQCGARQMNQERLVE</sequence>